<evidence type="ECO:0000256" key="2">
    <source>
        <dbReference type="ARBA" id="ARBA00012438"/>
    </source>
</evidence>
<dbReference type="InterPro" id="IPR003661">
    <property type="entry name" value="HisK_dim/P_dom"/>
</dbReference>
<evidence type="ECO:0000313" key="10">
    <source>
        <dbReference type="Proteomes" id="UP000199437"/>
    </source>
</evidence>
<dbReference type="OrthoDB" id="9813151at2"/>
<comment type="catalytic activity">
    <reaction evidence="1">
        <text>ATP + protein L-histidine = ADP + protein N-phospho-L-histidine.</text>
        <dbReference type="EC" id="2.7.13.3"/>
    </reaction>
</comment>
<evidence type="ECO:0000313" key="9">
    <source>
        <dbReference type="EMBL" id="SEW30451.1"/>
    </source>
</evidence>
<proteinExistence type="predicted"/>
<accession>A0A1I0QST2</accession>
<reference evidence="10" key="1">
    <citation type="submission" date="2016-10" db="EMBL/GenBank/DDBJ databases">
        <authorList>
            <person name="Varghese N."/>
            <person name="Submissions S."/>
        </authorList>
    </citation>
    <scope>NUCLEOTIDE SEQUENCE [LARGE SCALE GENOMIC DNA]</scope>
    <source>
        <strain evidence="10">CGMCC 1.12402</strain>
    </source>
</reference>
<keyword evidence="3" id="KW-0597">Phosphoprotein</keyword>
<dbReference type="GO" id="GO:0005886">
    <property type="term" value="C:plasma membrane"/>
    <property type="evidence" value="ECO:0007669"/>
    <property type="project" value="TreeGrafter"/>
</dbReference>
<dbReference type="InterPro" id="IPR050351">
    <property type="entry name" value="BphY/WalK/GraS-like"/>
</dbReference>
<dbReference type="EC" id="2.7.13.3" evidence="2"/>
<dbReference type="SUPFAM" id="SSF55874">
    <property type="entry name" value="ATPase domain of HSP90 chaperone/DNA topoisomerase II/histidine kinase"/>
    <property type="match status" value="1"/>
</dbReference>
<evidence type="ECO:0000256" key="4">
    <source>
        <dbReference type="ARBA" id="ARBA00022679"/>
    </source>
</evidence>
<dbReference type="PANTHER" id="PTHR45453:SF1">
    <property type="entry name" value="PHOSPHATE REGULON SENSOR PROTEIN PHOR"/>
    <property type="match status" value="1"/>
</dbReference>
<organism evidence="9 10">
    <name type="scientific">Roseivirga pacifica</name>
    <dbReference type="NCBI Taxonomy" id="1267423"/>
    <lineage>
        <taxon>Bacteria</taxon>
        <taxon>Pseudomonadati</taxon>
        <taxon>Bacteroidota</taxon>
        <taxon>Cytophagia</taxon>
        <taxon>Cytophagales</taxon>
        <taxon>Roseivirgaceae</taxon>
        <taxon>Roseivirga</taxon>
    </lineage>
</organism>
<feature type="domain" description="Histidine kinase" evidence="8">
    <location>
        <begin position="282"/>
        <end position="496"/>
    </location>
</feature>
<dbReference type="CDD" id="cd00082">
    <property type="entry name" value="HisKA"/>
    <property type="match status" value="1"/>
</dbReference>
<dbReference type="Gene3D" id="3.30.565.10">
    <property type="entry name" value="Histidine kinase-like ATPase, C-terminal domain"/>
    <property type="match status" value="1"/>
</dbReference>
<feature type="transmembrane region" description="Helical" evidence="7">
    <location>
        <begin position="21"/>
        <end position="42"/>
    </location>
</feature>
<dbReference type="CDD" id="cd00075">
    <property type="entry name" value="HATPase"/>
    <property type="match status" value="1"/>
</dbReference>
<dbReference type="InterPro" id="IPR036890">
    <property type="entry name" value="HATPase_C_sf"/>
</dbReference>
<feature type="transmembrane region" description="Helical" evidence="7">
    <location>
        <begin position="242"/>
        <end position="263"/>
    </location>
</feature>
<evidence type="ECO:0000256" key="7">
    <source>
        <dbReference type="SAM" id="Phobius"/>
    </source>
</evidence>
<dbReference type="PANTHER" id="PTHR45453">
    <property type="entry name" value="PHOSPHATE REGULON SENSOR PROTEIN PHOR"/>
    <property type="match status" value="1"/>
</dbReference>
<dbReference type="InterPro" id="IPR004358">
    <property type="entry name" value="Sig_transdc_His_kin-like_C"/>
</dbReference>
<sequence>MLTDFRRALDKSNFTGMRNKNNLHILLICVSLLGILVFQAILIQGDYLDKRAEFRQDVNQFFTESLDSAKAERSSRLNQMYIDDLRDTSIVKIEYDLNDEAPSLSIYNVVEQNYEASISTERASLPIDSLTEEALFNHYFLNNTNQDNHYWLLHSIMHNRFDIYRDTVSIDQDYLKNTLKRKLDEAFIDVDFELLITTDEGIVDSSLKEMITMPKELIGGAENDYIYAVFQNPFFEVLKRSLALLIGAFLLFLMVLFSFLLLVRSLYTQRKLSKLKDDFIDSVTHELLTPIATLKLALESERQRNKNDESKYLKIADQELKRITDITHNVLNSGLHKHVKAEVPKQMVEVVSVINEVLTYNKLVSSIPFETSFSGDQKVNVVTNEELLKTVLNNLIDNAIKYCDKGQACLAVDIKKSMSELVIRIEDNGRGIPPEHQEAIFNKFYRAPLLAHESIKGLGVGLFVSRSIMESLGGSLGLISSSINGSVFEIKLNLGDEN</sequence>
<evidence type="ECO:0000256" key="3">
    <source>
        <dbReference type="ARBA" id="ARBA00022553"/>
    </source>
</evidence>
<evidence type="ECO:0000259" key="8">
    <source>
        <dbReference type="PROSITE" id="PS50109"/>
    </source>
</evidence>
<dbReference type="SMART" id="SM00388">
    <property type="entry name" value="HisKA"/>
    <property type="match status" value="1"/>
</dbReference>
<dbReference type="SUPFAM" id="SSF47384">
    <property type="entry name" value="Homodimeric domain of signal transducing histidine kinase"/>
    <property type="match status" value="1"/>
</dbReference>
<dbReference type="PRINTS" id="PR00344">
    <property type="entry name" value="BCTRLSENSOR"/>
</dbReference>
<dbReference type="GO" id="GO:0000155">
    <property type="term" value="F:phosphorelay sensor kinase activity"/>
    <property type="evidence" value="ECO:0007669"/>
    <property type="project" value="InterPro"/>
</dbReference>
<dbReference type="InterPro" id="IPR036097">
    <property type="entry name" value="HisK_dim/P_sf"/>
</dbReference>
<keyword evidence="4" id="KW-0808">Transferase</keyword>
<dbReference type="Proteomes" id="UP000199437">
    <property type="component" value="Unassembled WGS sequence"/>
</dbReference>
<gene>
    <name evidence="9" type="ORF">SAMN05216290_2652</name>
</gene>
<dbReference type="EMBL" id="FOIR01000002">
    <property type="protein sequence ID" value="SEW30451.1"/>
    <property type="molecule type" value="Genomic_DNA"/>
</dbReference>
<keyword evidence="7" id="KW-0812">Transmembrane</keyword>
<dbReference type="InterPro" id="IPR005467">
    <property type="entry name" value="His_kinase_dom"/>
</dbReference>
<keyword evidence="10" id="KW-1185">Reference proteome</keyword>
<dbReference type="STRING" id="1267423.SAMN05216290_2652"/>
<dbReference type="GO" id="GO:0004721">
    <property type="term" value="F:phosphoprotein phosphatase activity"/>
    <property type="evidence" value="ECO:0007669"/>
    <property type="project" value="TreeGrafter"/>
</dbReference>
<dbReference type="GO" id="GO:0016036">
    <property type="term" value="P:cellular response to phosphate starvation"/>
    <property type="evidence" value="ECO:0007669"/>
    <property type="project" value="TreeGrafter"/>
</dbReference>
<keyword evidence="7" id="KW-1133">Transmembrane helix</keyword>
<keyword evidence="7" id="KW-0472">Membrane</keyword>
<evidence type="ECO:0000256" key="1">
    <source>
        <dbReference type="ARBA" id="ARBA00000085"/>
    </source>
</evidence>
<dbReference type="SMART" id="SM00387">
    <property type="entry name" value="HATPase_c"/>
    <property type="match status" value="1"/>
</dbReference>
<evidence type="ECO:0000256" key="6">
    <source>
        <dbReference type="ARBA" id="ARBA00023012"/>
    </source>
</evidence>
<dbReference type="Pfam" id="PF02518">
    <property type="entry name" value="HATPase_c"/>
    <property type="match status" value="1"/>
</dbReference>
<dbReference type="PROSITE" id="PS50109">
    <property type="entry name" value="HIS_KIN"/>
    <property type="match status" value="1"/>
</dbReference>
<dbReference type="Gene3D" id="1.10.287.130">
    <property type="match status" value="1"/>
</dbReference>
<dbReference type="AlphaFoldDB" id="A0A1I0QST2"/>
<protein>
    <recommendedName>
        <fullName evidence="2">histidine kinase</fullName>
        <ecNumber evidence="2">2.7.13.3</ecNumber>
    </recommendedName>
</protein>
<dbReference type="InterPro" id="IPR003594">
    <property type="entry name" value="HATPase_dom"/>
</dbReference>
<name>A0A1I0QST2_9BACT</name>
<keyword evidence="6" id="KW-0902">Two-component regulatory system</keyword>
<dbReference type="Pfam" id="PF00512">
    <property type="entry name" value="HisKA"/>
    <property type="match status" value="1"/>
</dbReference>
<keyword evidence="5 9" id="KW-0418">Kinase</keyword>
<evidence type="ECO:0000256" key="5">
    <source>
        <dbReference type="ARBA" id="ARBA00022777"/>
    </source>
</evidence>